<dbReference type="Proteomes" id="UP001305414">
    <property type="component" value="Unassembled WGS sequence"/>
</dbReference>
<evidence type="ECO:0000313" key="3">
    <source>
        <dbReference type="Proteomes" id="UP001305414"/>
    </source>
</evidence>
<comment type="caution">
    <text evidence="2">The sequence shown here is derived from an EMBL/GenBank/DDBJ whole genome shotgun (WGS) entry which is preliminary data.</text>
</comment>
<evidence type="ECO:0000256" key="1">
    <source>
        <dbReference type="SAM" id="MobiDB-lite"/>
    </source>
</evidence>
<feature type="compositionally biased region" description="Basic and acidic residues" evidence="1">
    <location>
        <begin position="19"/>
        <end position="35"/>
    </location>
</feature>
<keyword evidence="3" id="KW-1185">Reference proteome</keyword>
<reference evidence="2 3" key="1">
    <citation type="submission" date="2023-10" db="EMBL/GenBank/DDBJ databases">
        <title>Draft genome sequence of Xylaria bambusicola isolate GMP-LS, the root and basal stem rot pathogen of sugarcane in Indonesia.</title>
        <authorList>
            <person name="Selvaraj P."/>
            <person name="Muralishankar V."/>
            <person name="Muruganantham S."/>
            <person name="Sp S."/>
            <person name="Haryani S."/>
            <person name="Lau K.J.X."/>
            <person name="Naqvi N.I."/>
        </authorList>
    </citation>
    <scope>NUCLEOTIDE SEQUENCE [LARGE SCALE GENOMIC DNA]</scope>
    <source>
        <strain evidence="2">GMP-LS</strain>
    </source>
</reference>
<gene>
    <name evidence="2" type="ORF">RRF57_008488</name>
</gene>
<evidence type="ECO:0000313" key="2">
    <source>
        <dbReference type="EMBL" id="KAK5632774.1"/>
    </source>
</evidence>
<organism evidence="2 3">
    <name type="scientific">Xylaria bambusicola</name>
    <dbReference type="NCBI Taxonomy" id="326684"/>
    <lineage>
        <taxon>Eukaryota</taxon>
        <taxon>Fungi</taxon>
        <taxon>Dikarya</taxon>
        <taxon>Ascomycota</taxon>
        <taxon>Pezizomycotina</taxon>
        <taxon>Sordariomycetes</taxon>
        <taxon>Xylariomycetidae</taxon>
        <taxon>Xylariales</taxon>
        <taxon>Xylariaceae</taxon>
        <taxon>Xylaria</taxon>
    </lineage>
</organism>
<feature type="region of interest" description="Disordered" evidence="1">
    <location>
        <begin position="16"/>
        <end position="62"/>
    </location>
</feature>
<proteinExistence type="predicted"/>
<accession>A0AAN7UY48</accession>
<protein>
    <submittedName>
        <fullName evidence="2">Uncharacterized protein</fullName>
    </submittedName>
</protein>
<dbReference type="EMBL" id="JAWHQM010000026">
    <property type="protein sequence ID" value="KAK5632774.1"/>
    <property type="molecule type" value="Genomic_DNA"/>
</dbReference>
<sequence length="62" mass="7194">MRPDFLLIEAQRRASNFARPEKALLPDHTRSDPSRFHHPQPRLDSTRSRADNSQQSQLVSNI</sequence>
<name>A0AAN7UY48_9PEZI</name>
<dbReference type="AlphaFoldDB" id="A0AAN7UY48"/>
<feature type="compositionally biased region" description="Polar residues" evidence="1">
    <location>
        <begin position="51"/>
        <end position="62"/>
    </location>
</feature>